<evidence type="ECO:0000256" key="1">
    <source>
        <dbReference type="SAM" id="MobiDB-lite"/>
    </source>
</evidence>
<evidence type="ECO:0000259" key="3">
    <source>
        <dbReference type="SMART" id="SM00909"/>
    </source>
</evidence>
<dbReference type="InterPro" id="IPR019606">
    <property type="entry name" value="GerMN"/>
</dbReference>
<dbReference type="SMART" id="SM00909">
    <property type="entry name" value="Germane"/>
    <property type="match status" value="1"/>
</dbReference>
<keyword evidence="2" id="KW-1133">Transmembrane helix</keyword>
<dbReference type="Proteomes" id="UP000503129">
    <property type="component" value="Chromosome"/>
</dbReference>
<keyword evidence="2" id="KW-0812">Transmembrane</keyword>
<keyword evidence="5" id="KW-1185">Reference proteome</keyword>
<sequence length="212" mass="22161">MKEQQGSNRLSPGIIAAITAAVIAVGGGIAFFASKPDNNISKNPPNNPPVQIPVPALSQPPASTNQLTAEQKAEVFWLQDTGSGFKLVPQTVQVKALGKSPNDVLEGAFQQLLAGPTESSETTTIPQGTKLLGVKAASDGVHVNLSEEFESGGGSSSMMGRVGQVVYTATAVDKNAKVYIEVNGKPLETLGGEGLELEQPLTRESFNKNYSL</sequence>
<dbReference type="EMBL" id="CP030118">
    <property type="protein sequence ID" value="QDL06836.1"/>
    <property type="molecule type" value="Genomic_DNA"/>
</dbReference>
<name>A0A856MCY7_9CYAN</name>
<dbReference type="RefSeq" id="WP_169265112.1">
    <property type="nucleotide sequence ID" value="NZ_CAWOXK010000001.1"/>
</dbReference>
<dbReference type="Pfam" id="PF10646">
    <property type="entry name" value="Germane"/>
    <property type="match status" value="1"/>
</dbReference>
<organism evidence="4 5">
    <name type="scientific">Brasilonema sennae CENA114</name>
    <dbReference type="NCBI Taxonomy" id="415709"/>
    <lineage>
        <taxon>Bacteria</taxon>
        <taxon>Bacillati</taxon>
        <taxon>Cyanobacteriota</taxon>
        <taxon>Cyanophyceae</taxon>
        <taxon>Nostocales</taxon>
        <taxon>Scytonemataceae</taxon>
        <taxon>Brasilonema</taxon>
        <taxon>Bromeliae group (in: Brasilonema)</taxon>
    </lineage>
</organism>
<keyword evidence="2" id="KW-0472">Membrane</keyword>
<gene>
    <name evidence="4" type="ORF">DP114_01995</name>
</gene>
<feature type="region of interest" description="Disordered" evidence="1">
    <location>
        <begin position="40"/>
        <end position="62"/>
    </location>
</feature>
<feature type="domain" description="GerMN" evidence="3">
    <location>
        <begin position="105"/>
        <end position="191"/>
    </location>
</feature>
<dbReference type="KEGG" id="bsen:DP114_01995"/>
<evidence type="ECO:0000313" key="5">
    <source>
        <dbReference type="Proteomes" id="UP000503129"/>
    </source>
</evidence>
<accession>A0A856MCY7</accession>
<reference evidence="4 5" key="1">
    <citation type="submission" date="2018-06" db="EMBL/GenBank/DDBJ databases">
        <title>Comparative genomics of Brasilonema spp. strains.</title>
        <authorList>
            <person name="Alvarenga D.O."/>
            <person name="Fiore M.F."/>
            <person name="Varani A.M."/>
        </authorList>
    </citation>
    <scope>NUCLEOTIDE SEQUENCE [LARGE SCALE GENOMIC DNA]</scope>
    <source>
        <strain evidence="4 5">CENA114</strain>
    </source>
</reference>
<proteinExistence type="predicted"/>
<evidence type="ECO:0000313" key="4">
    <source>
        <dbReference type="EMBL" id="QDL06836.1"/>
    </source>
</evidence>
<evidence type="ECO:0000256" key="2">
    <source>
        <dbReference type="SAM" id="Phobius"/>
    </source>
</evidence>
<dbReference type="AlphaFoldDB" id="A0A856MCY7"/>
<feature type="transmembrane region" description="Helical" evidence="2">
    <location>
        <begin position="12"/>
        <end position="33"/>
    </location>
</feature>
<protein>
    <submittedName>
        <fullName evidence="4">Spore germination protein</fullName>
    </submittedName>
</protein>